<dbReference type="GO" id="GO:0097367">
    <property type="term" value="F:carbohydrate derivative binding"/>
    <property type="evidence" value="ECO:0007669"/>
    <property type="project" value="InterPro"/>
</dbReference>
<dbReference type="GO" id="GO:0008270">
    <property type="term" value="F:zinc ion binding"/>
    <property type="evidence" value="ECO:0007669"/>
    <property type="project" value="UniProtKB-UniRule"/>
</dbReference>
<evidence type="ECO:0000256" key="1">
    <source>
        <dbReference type="ARBA" id="ARBA00000348"/>
    </source>
</evidence>
<comment type="function">
    <text evidence="2 10">Catalyzes the isomerization of sedoheptulose 7-phosphate in D-glycero-D-manno-heptose 7-phosphate.</text>
</comment>
<dbReference type="Proteomes" id="UP000243180">
    <property type="component" value="Chromosome"/>
</dbReference>
<keyword evidence="7 10" id="KW-0862">Zinc</keyword>
<proteinExistence type="inferred from homology"/>
<evidence type="ECO:0000256" key="5">
    <source>
        <dbReference type="ARBA" id="ARBA00022490"/>
    </source>
</evidence>
<evidence type="ECO:0000256" key="2">
    <source>
        <dbReference type="ARBA" id="ARBA00003172"/>
    </source>
</evidence>
<feature type="binding site" evidence="10">
    <location>
        <position position="72"/>
    </location>
    <ligand>
        <name>Zn(2+)</name>
        <dbReference type="ChEBI" id="CHEBI:29105"/>
    </ligand>
</feature>
<evidence type="ECO:0000256" key="9">
    <source>
        <dbReference type="ARBA" id="ARBA00023277"/>
    </source>
</evidence>
<dbReference type="UniPathway" id="UPA00041">
    <property type="reaction ID" value="UER00436"/>
</dbReference>
<keyword evidence="6 10" id="KW-0479">Metal-binding</keyword>
<comment type="subcellular location">
    <subcellularLocation>
        <location evidence="3 10">Cytoplasm</location>
    </subcellularLocation>
</comment>
<dbReference type="GO" id="GO:2001061">
    <property type="term" value="P:D-glycero-D-manno-heptose 7-phosphate biosynthetic process"/>
    <property type="evidence" value="ECO:0007669"/>
    <property type="project" value="UniProtKB-UniPathway"/>
</dbReference>
<feature type="binding site" evidence="10">
    <location>
        <position position="186"/>
    </location>
    <ligand>
        <name>Zn(2+)</name>
        <dbReference type="ChEBI" id="CHEBI:29105"/>
    </ligand>
</feature>
<dbReference type="InterPro" id="IPR035461">
    <property type="entry name" value="GmhA/DiaA"/>
</dbReference>
<accession>A0A1B4XDE6</accession>
<keyword evidence="8 10" id="KW-0413">Isomerase</keyword>
<dbReference type="GO" id="GO:0008968">
    <property type="term" value="F:D-sedoheptulose 7-phosphate isomerase activity"/>
    <property type="evidence" value="ECO:0007669"/>
    <property type="project" value="UniProtKB-UniRule"/>
</dbReference>
<evidence type="ECO:0000256" key="4">
    <source>
        <dbReference type="ARBA" id="ARBA00009894"/>
    </source>
</evidence>
<feature type="binding site" evidence="10">
    <location>
        <begin position="63"/>
        <end position="65"/>
    </location>
    <ligand>
        <name>substrate</name>
    </ligand>
</feature>
<feature type="domain" description="SIS" evidence="11">
    <location>
        <begin position="48"/>
        <end position="208"/>
    </location>
</feature>
<evidence type="ECO:0000259" key="11">
    <source>
        <dbReference type="PROSITE" id="PS51464"/>
    </source>
</evidence>
<evidence type="ECO:0000313" key="13">
    <source>
        <dbReference type="Proteomes" id="UP000243180"/>
    </source>
</evidence>
<dbReference type="InterPro" id="IPR050099">
    <property type="entry name" value="SIS_GmhA/DiaA_subfam"/>
</dbReference>
<dbReference type="PANTHER" id="PTHR30390:SF6">
    <property type="entry name" value="DNAA INITIATOR-ASSOCIATING PROTEIN DIAA"/>
    <property type="match status" value="1"/>
</dbReference>
<dbReference type="CDD" id="cd05006">
    <property type="entry name" value="SIS_GmhA"/>
    <property type="match status" value="1"/>
</dbReference>
<dbReference type="OrthoDB" id="9810929at2"/>
<feature type="binding site" evidence="10">
    <location>
        <begin position="131"/>
        <end position="133"/>
    </location>
    <ligand>
        <name>substrate</name>
    </ligand>
</feature>
<keyword evidence="13" id="KW-1185">Reference proteome</keyword>
<dbReference type="InterPro" id="IPR001347">
    <property type="entry name" value="SIS_dom"/>
</dbReference>
<dbReference type="PROSITE" id="PS51464">
    <property type="entry name" value="SIS"/>
    <property type="match status" value="1"/>
</dbReference>
<feature type="binding site" evidence="10">
    <location>
        <position position="136"/>
    </location>
    <ligand>
        <name>substrate</name>
    </ligand>
</feature>
<dbReference type="HAMAP" id="MF_00067">
    <property type="entry name" value="GmhA"/>
    <property type="match status" value="1"/>
</dbReference>
<dbReference type="SUPFAM" id="SSF53697">
    <property type="entry name" value="SIS domain"/>
    <property type="match status" value="1"/>
</dbReference>
<comment type="similarity">
    <text evidence="4 10">Belongs to the SIS family. GmhA subfamily.</text>
</comment>
<feature type="binding site" evidence="10">
    <location>
        <begin position="105"/>
        <end position="106"/>
    </location>
    <ligand>
        <name>substrate</name>
    </ligand>
</feature>
<dbReference type="FunCoup" id="A0A1B4XDE6">
    <property type="interactions" value="74"/>
</dbReference>
<evidence type="ECO:0000256" key="3">
    <source>
        <dbReference type="ARBA" id="ARBA00004496"/>
    </source>
</evidence>
<dbReference type="GO" id="GO:0005975">
    <property type="term" value="P:carbohydrate metabolic process"/>
    <property type="evidence" value="ECO:0007669"/>
    <property type="project" value="UniProtKB-UniRule"/>
</dbReference>
<dbReference type="Gene3D" id="3.40.50.10490">
    <property type="entry name" value="Glucose-6-phosphate isomerase like protein, domain 1"/>
    <property type="match status" value="1"/>
</dbReference>
<dbReference type="Pfam" id="PF13580">
    <property type="entry name" value="SIS_2"/>
    <property type="match status" value="1"/>
</dbReference>
<dbReference type="AlphaFoldDB" id="A0A1B4XDE6"/>
<dbReference type="GO" id="GO:0005737">
    <property type="term" value="C:cytoplasm"/>
    <property type="evidence" value="ECO:0007669"/>
    <property type="project" value="UniProtKB-SubCell"/>
</dbReference>
<evidence type="ECO:0000256" key="8">
    <source>
        <dbReference type="ARBA" id="ARBA00023235"/>
    </source>
</evidence>
<dbReference type="EC" id="5.3.1.28" evidence="10"/>
<comment type="catalytic activity">
    <reaction evidence="1 10">
        <text>2 D-sedoheptulose 7-phosphate = D-glycero-alpha-D-manno-heptose 7-phosphate + D-glycero-beta-D-manno-heptose 7-phosphate</text>
        <dbReference type="Rhea" id="RHEA:27489"/>
        <dbReference type="ChEBI" id="CHEBI:57483"/>
        <dbReference type="ChEBI" id="CHEBI:60203"/>
        <dbReference type="ChEBI" id="CHEBI:60204"/>
        <dbReference type="EC" id="5.3.1.28"/>
    </reaction>
</comment>
<comment type="pathway">
    <text evidence="10">Carbohydrate biosynthesis; D-glycero-D-manno-heptose 7-phosphate biosynthesis; D-glycero-alpha-D-manno-heptose 7-phosphate and D-glycero-beta-D-manno-heptose 7-phosphate from sedoheptulose 7-phosphate: step 1/1.</text>
</comment>
<keyword evidence="9 10" id="KW-0119">Carbohydrate metabolism</keyword>
<name>A0A1B4XDE6_9GAMM</name>
<evidence type="ECO:0000256" key="6">
    <source>
        <dbReference type="ARBA" id="ARBA00022723"/>
    </source>
</evidence>
<feature type="binding site" evidence="10">
    <location>
        <position position="76"/>
    </location>
    <ligand>
        <name>substrate</name>
    </ligand>
</feature>
<feature type="binding site" evidence="10">
    <location>
        <position position="76"/>
    </location>
    <ligand>
        <name>Zn(2+)</name>
        <dbReference type="ChEBI" id="CHEBI:29105"/>
    </ligand>
</feature>
<comment type="subunit">
    <text evidence="10">Homotetramer.</text>
</comment>
<comment type="cofactor">
    <cofactor evidence="10">
        <name>Zn(2+)</name>
        <dbReference type="ChEBI" id="CHEBI:29105"/>
    </cofactor>
    <text evidence="10">Binds 1 zinc ion per subunit.</text>
</comment>
<reference evidence="12 13" key="1">
    <citation type="submission" date="2015-05" db="EMBL/GenBank/DDBJ databases">
        <title>Complete genome sequence of a sulfur-oxidizing gammaproteobacterium strain HA5.</title>
        <authorList>
            <person name="Miura A."/>
            <person name="Kojima H."/>
            <person name="Fukui M."/>
        </authorList>
    </citation>
    <scope>NUCLEOTIDE SEQUENCE [LARGE SCALE GENOMIC DNA]</scope>
    <source>
        <strain evidence="12 13">HA5</strain>
    </source>
</reference>
<evidence type="ECO:0000313" key="12">
    <source>
        <dbReference type="EMBL" id="BAV32834.1"/>
    </source>
</evidence>
<protein>
    <recommendedName>
        <fullName evidence="10">Phosphoheptose isomerase</fullName>
        <ecNumber evidence="10">5.3.1.28</ecNumber>
    </recommendedName>
    <alternativeName>
        <fullName evidence="10">Sedoheptulose 7-phosphate isomerase</fullName>
    </alternativeName>
</protein>
<evidence type="ECO:0000256" key="10">
    <source>
        <dbReference type="HAMAP-Rule" id="MF_00067"/>
    </source>
</evidence>
<dbReference type="EMBL" id="AP014879">
    <property type="protein sequence ID" value="BAV32834.1"/>
    <property type="molecule type" value="Genomic_DNA"/>
</dbReference>
<feature type="binding site" evidence="10">
    <location>
        <position position="186"/>
    </location>
    <ligand>
        <name>substrate</name>
    </ligand>
</feature>
<comment type="miscellaneous">
    <text evidence="10">The reaction produces a racemic mixture of D-glycero-alpha-D-manno-heptose 7-phosphate and D-glycero-beta-D-manno-heptose 7-phosphate.</text>
</comment>
<gene>
    <name evidence="10" type="primary">gmhA</name>
    <name evidence="12" type="ORF">SCL_0512</name>
</gene>
<dbReference type="InterPro" id="IPR046348">
    <property type="entry name" value="SIS_dom_sf"/>
</dbReference>
<feature type="binding site" evidence="10">
    <location>
        <position position="194"/>
    </location>
    <ligand>
        <name>Zn(2+)</name>
        <dbReference type="ChEBI" id="CHEBI:29105"/>
    </ligand>
</feature>
<dbReference type="InterPro" id="IPR004515">
    <property type="entry name" value="Phosphoheptose_Isoase"/>
</dbReference>
<organism evidence="12 13">
    <name type="scientific">Sulfuricaulis limicola</name>
    <dbReference type="NCBI Taxonomy" id="1620215"/>
    <lineage>
        <taxon>Bacteria</taxon>
        <taxon>Pseudomonadati</taxon>
        <taxon>Pseudomonadota</taxon>
        <taxon>Gammaproteobacteria</taxon>
        <taxon>Acidiferrobacterales</taxon>
        <taxon>Acidiferrobacteraceae</taxon>
        <taxon>Sulfuricaulis</taxon>
    </lineage>
</organism>
<dbReference type="PANTHER" id="PTHR30390">
    <property type="entry name" value="SEDOHEPTULOSE 7-PHOSPHATE ISOMERASE / DNAA INITIATOR-ASSOCIATING FACTOR FOR REPLICATION INITIATION"/>
    <property type="match status" value="1"/>
</dbReference>
<dbReference type="KEGG" id="slim:SCL_0512"/>
<sequence>MTKSNLQTVPDSITLIQRVKNNFQESILTTRNCMEELAPIIAQAAAHMSQALLTDRKILICGNGGSAADAQHFSAELLNRFERERPGLPAIALTTDTSTITAIGNDYHFDDIFSKQVRALGQAGDVLLGISTSGNSRNVIRAIEAAHERGITCVALNGREGGEITGLLSGHDVNICVPGSSTARIQEVHGIVIHCLCDLIDYQLLGQG</sequence>
<keyword evidence="5 10" id="KW-0963">Cytoplasm</keyword>
<dbReference type="InParanoid" id="A0A1B4XDE6"/>
<evidence type="ECO:0000256" key="7">
    <source>
        <dbReference type="ARBA" id="ARBA00022833"/>
    </source>
</evidence>
<dbReference type="NCBIfam" id="NF010546">
    <property type="entry name" value="PRK13936.1"/>
    <property type="match status" value="1"/>
</dbReference>